<evidence type="ECO:0000313" key="6">
    <source>
        <dbReference type="Proteomes" id="UP001501175"/>
    </source>
</evidence>
<dbReference type="SUPFAM" id="SSF46689">
    <property type="entry name" value="Homeodomain-like"/>
    <property type="match status" value="2"/>
</dbReference>
<dbReference type="PROSITE" id="PS00041">
    <property type="entry name" value="HTH_ARAC_FAMILY_1"/>
    <property type="match status" value="1"/>
</dbReference>
<keyword evidence="2" id="KW-0238">DNA-binding</keyword>
<evidence type="ECO:0000313" key="5">
    <source>
        <dbReference type="EMBL" id="GAA4464502.1"/>
    </source>
</evidence>
<dbReference type="EMBL" id="BAABHD010000077">
    <property type="protein sequence ID" value="GAA4464502.1"/>
    <property type="molecule type" value="Genomic_DNA"/>
</dbReference>
<feature type="domain" description="HTH araC/xylS-type" evidence="4">
    <location>
        <begin position="139"/>
        <end position="237"/>
    </location>
</feature>
<keyword evidence="1" id="KW-0805">Transcription regulation</keyword>
<protein>
    <submittedName>
        <fullName evidence="5">AraC family transcriptional regulator</fullName>
    </submittedName>
</protein>
<evidence type="ECO:0000256" key="1">
    <source>
        <dbReference type="ARBA" id="ARBA00023015"/>
    </source>
</evidence>
<dbReference type="PROSITE" id="PS01124">
    <property type="entry name" value="HTH_ARAC_FAMILY_2"/>
    <property type="match status" value="1"/>
</dbReference>
<name>A0ABP8NFH6_9BACT</name>
<gene>
    <name evidence="5" type="ORF">GCM10023189_43820</name>
</gene>
<accession>A0ABP8NFH6</accession>
<dbReference type="InterPro" id="IPR009057">
    <property type="entry name" value="Homeodomain-like_sf"/>
</dbReference>
<dbReference type="PRINTS" id="PR00032">
    <property type="entry name" value="HTHARAC"/>
</dbReference>
<evidence type="ECO:0000256" key="3">
    <source>
        <dbReference type="ARBA" id="ARBA00023163"/>
    </source>
</evidence>
<dbReference type="InterPro" id="IPR020449">
    <property type="entry name" value="Tscrpt_reg_AraC-type_HTH"/>
</dbReference>
<organism evidence="5 6">
    <name type="scientific">Nibrella saemangeumensis</name>
    <dbReference type="NCBI Taxonomy" id="1084526"/>
    <lineage>
        <taxon>Bacteria</taxon>
        <taxon>Pseudomonadati</taxon>
        <taxon>Bacteroidota</taxon>
        <taxon>Cytophagia</taxon>
        <taxon>Cytophagales</taxon>
        <taxon>Spirosomataceae</taxon>
        <taxon>Nibrella</taxon>
    </lineage>
</organism>
<sequence>MVGDHIGYFGEEDLVFMGSMLPHVWVNDSLYTSGQADHLADAIVIHFAENFLGDGFLSIPEMQEFRKFLQLSERGMAIKGKTRKKINVLLKQMPQMNGIQRLSTLLSIFDIMSSTTEYDFLASPKFVQNFQYDASDRFRKVTEYIMKNFDQDISLPEIASVASMGVTAFCSFFKEQYRVTFVEYLNAVRIGHACKLLSEHDRNVVEVAYECGFNNLANFNRQFKKVKNMTPTSYRKTLVV</sequence>
<keyword evidence="3" id="KW-0804">Transcription</keyword>
<dbReference type="InterPro" id="IPR018062">
    <property type="entry name" value="HTH_AraC-typ_CS"/>
</dbReference>
<dbReference type="SMART" id="SM00342">
    <property type="entry name" value="HTH_ARAC"/>
    <property type="match status" value="1"/>
</dbReference>
<dbReference type="InterPro" id="IPR018060">
    <property type="entry name" value="HTH_AraC"/>
</dbReference>
<dbReference type="PANTHER" id="PTHR43280:SF27">
    <property type="entry name" value="TRANSCRIPTIONAL REGULATOR MTLR"/>
    <property type="match status" value="1"/>
</dbReference>
<proteinExistence type="predicted"/>
<comment type="caution">
    <text evidence="5">The sequence shown here is derived from an EMBL/GenBank/DDBJ whole genome shotgun (WGS) entry which is preliminary data.</text>
</comment>
<dbReference type="PANTHER" id="PTHR43280">
    <property type="entry name" value="ARAC-FAMILY TRANSCRIPTIONAL REGULATOR"/>
    <property type="match status" value="1"/>
</dbReference>
<evidence type="ECO:0000256" key="2">
    <source>
        <dbReference type="ARBA" id="ARBA00023125"/>
    </source>
</evidence>
<dbReference type="Gene3D" id="1.10.10.60">
    <property type="entry name" value="Homeodomain-like"/>
    <property type="match status" value="2"/>
</dbReference>
<reference evidence="6" key="1">
    <citation type="journal article" date="2019" name="Int. J. Syst. Evol. Microbiol.">
        <title>The Global Catalogue of Microorganisms (GCM) 10K type strain sequencing project: providing services to taxonomists for standard genome sequencing and annotation.</title>
        <authorList>
            <consortium name="The Broad Institute Genomics Platform"/>
            <consortium name="The Broad Institute Genome Sequencing Center for Infectious Disease"/>
            <person name="Wu L."/>
            <person name="Ma J."/>
        </authorList>
    </citation>
    <scope>NUCLEOTIDE SEQUENCE [LARGE SCALE GENOMIC DNA]</scope>
    <source>
        <strain evidence="6">JCM 17927</strain>
    </source>
</reference>
<evidence type="ECO:0000259" key="4">
    <source>
        <dbReference type="PROSITE" id="PS01124"/>
    </source>
</evidence>
<keyword evidence="6" id="KW-1185">Reference proteome</keyword>
<dbReference type="Pfam" id="PF12833">
    <property type="entry name" value="HTH_18"/>
    <property type="match status" value="1"/>
</dbReference>
<dbReference type="Proteomes" id="UP001501175">
    <property type="component" value="Unassembled WGS sequence"/>
</dbReference>